<dbReference type="EMBL" id="JH432114">
    <property type="status" value="NOT_ANNOTATED_CDS"/>
    <property type="molecule type" value="Genomic_DNA"/>
</dbReference>
<name>T1JLB3_STRMM</name>
<sequence>GTRTTLTSLKLPEGHVLKDEKGQKWILGQVIGAGLFGEVYSVVRNGPNLHLQSGILTRDQYAIKRDLLDEQLYAEISMLSRFENWREERKLKFLGIPKYISYGINKINGIGCPFLVMERFGDDLQKFLTKNGNRFSDKTVVNLGIQILDVLEYLHGCRRVHNDVKAKNIVVDPTCCDRLRST</sequence>
<dbReference type="STRING" id="126957.T1JLB3"/>
<reference evidence="4" key="1">
    <citation type="submission" date="2011-05" db="EMBL/GenBank/DDBJ databases">
        <authorList>
            <person name="Richards S.R."/>
            <person name="Qu J."/>
            <person name="Jiang H."/>
            <person name="Jhangiani S.N."/>
            <person name="Agravi P."/>
            <person name="Goodspeed R."/>
            <person name="Gross S."/>
            <person name="Mandapat C."/>
            <person name="Jackson L."/>
            <person name="Mathew T."/>
            <person name="Pu L."/>
            <person name="Thornton R."/>
            <person name="Saada N."/>
            <person name="Wilczek-Boney K.B."/>
            <person name="Lee S."/>
            <person name="Kovar C."/>
            <person name="Wu Y."/>
            <person name="Scherer S.E."/>
            <person name="Worley K.C."/>
            <person name="Muzny D.M."/>
            <person name="Gibbs R."/>
        </authorList>
    </citation>
    <scope>NUCLEOTIDE SEQUENCE</scope>
    <source>
        <strain evidence="4">Brora</strain>
    </source>
</reference>
<dbReference type="AlphaFoldDB" id="T1JLB3"/>
<accession>T1JLB3</accession>
<keyword evidence="4" id="KW-1185">Reference proteome</keyword>
<keyword evidence="1" id="KW-0547">Nucleotide-binding</keyword>
<dbReference type="PhylomeDB" id="T1JLB3"/>
<dbReference type="Proteomes" id="UP000014500">
    <property type="component" value="Unassembled WGS sequence"/>
</dbReference>
<evidence type="ECO:0000256" key="1">
    <source>
        <dbReference type="PROSITE-ProRule" id="PRU10141"/>
    </source>
</evidence>
<dbReference type="Gene3D" id="1.10.510.10">
    <property type="entry name" value="Transferase(Phosphotransferase) domain 1"/>
    <property type="match status" value="1"/>
</dbReference>
<organism evidence="3 4">
    <name type="scientific">Strigamia maritima</name>
    <name type="common">European centipede</name>
    <name type="synonym">Geophilus maritimus</name>
    <dbReference type="NCBI Taxonomy" id="126957"/>
    <lineage>
        <taxon>Eukaryota</taxon>
        <taxon>Metazoa</taxon>
        <taxon>Ecdysozoa</taxon>
        <taxon>Arthropoda</taxon>
        <taxon>Myriapoda</taxon>
        <taxon>Chilopoda</taxon>
        <taxon>Pleurostigmophora</taxon>
        <taxon>Geophilomorpha</taxon>
        <taxon>Linotaeniidae</taxon>
        <taxon>Strigamia</taxon>
    </lineage>
</organism>
<dbReference type="HOGENOM" id="CLU_1485660_0_0_1"/>
<dbReference type="GO" id="GO:0004672">
    <property type="term" value="F:protein kinase activity"/>
    <property type="evidence" value="ECO:0007669"/>
    <property type="project" value="InterPro"/>
</dbReference>
<feature type="domain" description="Protein kinase" evidence="2">
    <location>
        <begin position="25"/>
        <end position="182"/>
    </location>
</feature>
<proteinExistence type="predicted"/>
<protein>
    <recommendedName>
        <fullName evidence="2">Protein kinase domain-containing protein</fullName>
    </recommendedName>
</protein>
<dbReference type="SUPFAM" id="SSF56112">
    <property type="entry name" value="Protein kinase-like (PK-like)"/>
    <property type="match status" value="1"/>
</dbReference>
<dbReference type="SMART" id="SM00220">
    <property type="entry name" value="S_TKc"/>
    <property type="match status" value="1"/>
</dbReference>
<dbReference type="PROSITE" id="PS50011">
    <property type="entry name" value="PROTEIN_KINASE_DOM"/>
    <property type="match status" value="1"/>
</dbReference>
<keyword evidence="1" id="KW-0067">ATP-binding</keyword>
<dbReference type="InterPro" id="IPR017441">
    <property type="entry name" value="Protein_kinase_ATP_BS"/>
</dbReference>
<dbReference type="InterPro" id="IPR050235">
    <property type="entry name" value="CK1_Ser-Thr_kinase"/>
</dbReference>
<dbReference type="InterPro" id="IPR000719">
    <property type="entry name" value="Prot_kinase_dom"/>
</dbReference>
<dbReference type="GO" id="GO:0005524">
    <property type="term" value="F:ATP binding"/>
    <property type="evidence" value="ECO:0007669"/>
    <property type="project" value="UniProtKB-UniRule"/>
</dbReference>
<dbReference type="PANTHER" id="PTHR11909">
    <property type="entry name" value="CASEIN KINASE-RELATED"/>
    <property type="match status" value="1"/>
</dbReference>
<feature type="binding site" evidence="1">
    <location>
        <position position="64"/>
    </location>
    <ligand>
        <name>ATP</name>
        <dbReference type="ChEBI" id="CHEBI:30616"/>
    </ligand>
</feature>
<dbReference type="InterPro" id="IPR011009">
    <property type="entry name" value="Kinase-like_dom_sf"/>
</dbReference>
<dbReference type="eggNOG" id="KOG1164">
    <property type="taxonomic scope" value="Eukaryota"/>
</dbReference>
<dbReference type="Pfam" id="PF00069">
    <property type="entry name" value="Pkinase"/>
    <property type="match status" value="1"/>
</dbReference>
<dbReference type="EnsemblMetazoa" id="SMAR014643-RA">
    <property type="protein sequence ID" value="SMAR014643-PA"/>
    <property type="gene ID" value="SMAR014643"/>
</dbReference>
<evidence type="ECO:0000313" key="3">
    <source>
        <dbReference type="EnsemblMetazoa" id="SMAR014643-PA"/>
    </source>
</evidence>
<evidence type="ECO:0000259" key="2">
    <source>
        <dbReference type="PROSITE" id="PS50011"/>
    </source>
</evidence>
<reference evidence="3" key="2">
    <citation type="submission" date="2015-02" db="UniProtKB">
        <authorList>
            <consortium name="EnsemblMetazoa"/>
        </authorList>
    </citation>
    <scope>IDENTIFICATION</scope>
</reference>
<evidence type="ECO:0000313" key="4">
    <source>
        <dbReference type="Proteomes" id="UP000014500"/>
    </source>
</evidence>
<dbReference type="PROSITE" id="PS00107">
    <property type="entry name" value="PROTEIN_KINASE_ATP"/>
    <property type="match status" value="1"/>
</dbReference>